<comment type="caution">
    <text evidence="1">The sequence shown here is derived from an EMBL/GenBank/DDBJ whole genome shotgun (WGS) entry which is preliminary data.</text>
</comment>
<evidence type="ECO:0000313" key="1">
    <source>
        <dbReference type="EMBL" id="OLN26859.1"/>
    </source>
</evidence>
<protein>
    <submittedName>
        <fullName evidence="1">Uncharacterized protein</fullName>
    </submittedName>
</protein>
<keyword evidence="2" id="KW-1185">Reference proteome</keyword>
<proteinExistence type="predicted"/>
<sequence>MGMWKSKTPKAVCATETEAFRIKRKLFGARYPDLELKVI</sequence>
<name>A0A1Q8QHN0_9FIRM</name>
<organism evidence="1 2">
    <name type="scientific">Desulfosporosinus metallidurans</name>
    <dbReference type="NCBI Taxonomy" id="1888891"/>
    <lineage>
        <taxon>Bacteria</taxon>
        <taxon>Bacillati</taxon>
        <taxon>Bacillota</taxon>
        <taxon>Clostridia</taxon>
        <taxon>Eubacteriales</taxon>
        <taxon>Desulfitobacteriaceae</taxon>
        <taxon>Desulfosporosinus</taxon>
    </lineage>
</organism>
<dbReference type="Proteomes" id="UP000186102">
    <property type="component" value="Unassembled WGS sequence"/>
</dbReference>
<evidence type="ECO:0000313" key="2">
    <source>
        <dbReference type="Proteomes" id="UP000186102"/>
    </source>
</evidence>
<reference evidence="1 2" key="1">
    <citation type="submission" date="2016-09" db="EMBL/GenBank/DDBJ databases">
        <title>Complete genome of Desulfosporosinus sp. OL.</title>
        <authorList>
            <person name="Mardanov A."/>
            <person name="Beletsky A."/>
            <person name="Panova A."/>
            <person name="Karnachuk O."/>
            <person name="Ravin N."/>
        </authorList>
    </citation>
    <scope>NUCLEOTIDE SEQUENCE [LARGE SCALE GENOMIC DNA]</scope>
    <source>
        <strain evidence="1 2">OL</strain>
    </source>
</reference>
<gene>
    <name evidence="1" type="ORF">DSOL_4812</name>
</gene>
<dbReference type="AlphaFoldDB" id="A0A1Q8QHN0"/>
<dbReference type="EMBL" id="MLBF01000068">
    <property type="protein sequence ID" value="OLN26859.1"/>
    <property type="molecule type" value="Genomic_DNA"/>
</dbReference>
<accession>A0A1Q8QHN0</accession>